<comment type="caution">
    <text evidence="2">The sequence shown here is derived from an EMBL/GenBank/DDBJ whole genome shotgun (WGS) entry which is preliminary data.</text>
</comment>
<dbReference type="RefSeq" id="WP_250142222.1">
    <property type="nucleotide sequence ID" value="NZ_JALIQP010000006.1"/>
</dbReference>
<reference evidence="2 3" key="1">
    <citation type="journal article" date="2019" name="Int. J. Syst. Evol. Microbiol.">
        <title>The Global Catalogue of Microorganisms (GCM) 10K type strain sequencing project: providing services to taxonomists for standard genome sequencing and annotation.</title>
        <authorList>
            <consortium name="The Broad Institute Genomics Platform"/>
            <consortium name="The Broad Institute Genome Sequencing Center for Infectious Disease"/>
            <person name="Wu L."/>
            <person name="Ma J."/>
        </authorList>
    </citation>
    <scope>NUCLEOTIDE SEQUENCE [LARGE SCALE GENOMIC DNA]</scope>
    <source>
        <strain evidence="2 3">WLHS5</strain>
    </source>
</reference>
<dbReference type="SUPFAM" id="SSF55718">
    <property type="entry name" value="SCP-like"/>
    <property type="match status" value="1"/>
</dbReference>
<name>A0ABD5PVM0_9EURY</name>
<protein>
    <submittedName>
        <fullName evidence="2">Enhanced intracellular survival protein Eis</fullName>
        <ecNumber evidence="2">2.3.1.-</ecNumber>
    </submittedName>
</protein>
<dbReference type="EMBL" id="JBHSFA010000012">
    <property type="protein sequence ID" value="MFC4544656.1"/>
    <property type="molecule type" value="Genomic_DNA"/>
</dbReference>
<evidence type="ECO:0000313" key="3">
    <source>
        <dbReference type="Proteomes" id="UP001595898"/>
    </source>
</evidence>
<proteinExistence type="predicted"/>
<dbReference type="InterPro" id="IPR025559">
    <property type="entry name" value="Eis_dom"/>
</dbReference>
<keyword evidence="2" id="KW-0012">Acyltransferase</keyword>
<dbReference type="Gene3D" id="3.40.630.30">
    <property type="match status" value="2"/>
</dbReference>
<dbReference type="Proteomes" id="UP001595898">
    <property type="component" value="Unassembled WGS sequence"/>
</dbReference>
<dbReference type="AlphaFoldDB" id="A0ABD5PVM0"/>
<dbReference type="InterPro" id="IPR036527">
    <property type="entry name" value="SCP2_sterol-bd_dom_sf"/>
</dbReference>
<dbReference type="InterPro" id="IPR000182">
    <property type="entry name" value="GNAT_dom"/>
</dbReference>
<dbReference type="Pfam" id="PF13527">
    <property type="entry name" value="Acetyltransf_9"/>
    <property type="match status" value="1"/>
</dbReference>
<organism evidence="2 3">
    <name type="scientific">Halosolutus amylolyticus</name>
    <dbReference type="NCBI Taxonomy" id="2932267"/>
    <lineage>
        <taxon>Archaea</taxon>
        <taxon>Methanobacteriati</taxon>
        <taxon>Methanobacteriota</taxon>
        <taxon>Stenosarchaea group</taxon>
        <taxon>Halobacteria</taxon>
        <taxon>Halobacteriales</taxon>
        <taxon>Natrialbaceae</taxon>
        <taxon>Halosolutus</taxon>
    </lineage>
</organism>
<keyword evidence="2" id="KW-0808">Transferase</keyword>
<feature type="domain" description="N-acetyltransferase" evidence="1">
    <location>
        <begin position="2"/>
        <end position="153"/>
    </location>
</feature>
<dbReference type="Gene3D" id="3.30.1050.10">
    <property type="entry name" value="SCP2 sterol-binding domain"/>
    <property type="match status" value="1"/>
</dbReference>
<dbReference type="Pfam" id="PF13530">
    <property type="entry name" value="SCP2_2"/>
    <property type="match status" value="1"/>
</dbReference>
<dbReference type="InterPro" id="IPR051554">
    <property type="entry name" value="Acetyltransferase_Eis"/>
</dbReference>
<dbReference type="PANTHER" id="PTHR37817:SF1">
    <property type="entry name" value="N-ACETYLTRANSFERASE EIS"/>
    <property type="match status" value="1"/>
</dbReference>
<dbReference type="InterPro" id="IPR016181">
    <property type="entry name" value="Acyl_CoA_acyltransferase"/>
</dbReference>
<dbReference type="SUPFAM" id="SSF55729">
    <property type="entry name" value="Acyl-CoA N-acyltransferases (Nat)"/>
    <property type="match status" value="1"/>
</dbReference>
<dbReference type="GO" id="GO:0016746">
    <property type="term" value="F:acyltransferase activity"/>
    <property type="evidence" value="ECO:0007669"/>
    <property type="project" value="UniProtKB-KW"/>
</dbReference>
<dbReference type="EC" id="2.3.1.-" evidence="2"/>
<evidence type="ECO:0000313" key="2">
    <source>
        <dbReference type="EMBL" id="MFC4544656.1"/>
    </source>
</evidence>
<accession>A0ABD5PVM0</accession>
<dbReference type="Pfam" id="PF17668">
    <property type="entry name" value="Acetyltransf_17"/>
    <property type="match status" value="1"/>
</dbReference>
<dbReference type="PANTHER" id="PTHR37817">
    <property type="entry name" value="N-ACETYLTRANSFERASE EIS"/>
    <property type="match status" value="1"/>
</dbReference>
<keyword evidence="3" id="KW-1185">Reference proteome</keyword>
<dbReference type="CDD" id="cd04301">
    <property type="entry name" value="NAT_SF"/>
    <property type="match status" value="1"/>
</dbReference>
<dbReference type="InterPro" id="IPR041380">
    <property type="entry name" value="Acetyltransf_17"/>
</dbReference>
<sequence>MVDYRPIPDERDVFHEYRRYAFTPHEGVPAYDPAEHDTPRATLGARRGLYEHADDERPRCVCRHYWLEAHVRGETHATAGLASVATPPEYRRAGYVRQLLAESLAEYRTHGVRFSVLWPFRYRFYRQYGWDTANRIVTHECDPGALSFAADRDRGSVGPVDADEYDAIEPVYDEWTDRHALALDRDETWWRHRVFGGHDVDPFVYAYERDGEPHGYLVYTIDDDGGEQTMTVTELAAVDHGAYRAMLAFCYDHDSQVDRVRFRMPADDLLRATAADPDEIETIVENGPMVRIVDVADTLAALSYLSLDRSLTLAVADPLADWNDRTFSLDVSDGRAECARIDSPAADDPDVTLDVATLSQLAVGARSAATLDRLGRLQDATPETVATLADLFPERDVYLGEFF</sequence>
<evidence type="ECO:0000259" key="1">
    <source>
        <dbReference type="PROSITE" id="PS51186"/>
    </source>
</evidence>
<gene>
    <name evidence="2" type="primary">eis</name>
    <name evidence="2" type="ORF">ACFO5R_22235</name>
</gene>
<dbReference type="PROSITE" id="PS51186">
    <property type="entry name" value="GNAT"/>
    <property type="match status" value="1"/>
</dbReference>